<accession>A0ABQ2H3V5</accession>
<proteinExistence type="predicted"/>
<dbReference type="EMBL" id="BMNW01000014">
    <property type="protein sequence ID" value="GGM28616.1"/>
    <property type="molecule type" value="Genomic_DNA"/>
</dbReference>
<sequence>MPYNVIKAWTFITLIVIAWPTQAESLRCGSQLINTHDHISEIHRKCGKPSSRANLGYVEISDRYGGRSEVRVEEWIYGPWNGMYYYLTFRGNRLHSIQSKRGQ</sequence>
<organism evidence="1 2">
    <name type="scientific">Pseudomonas asuensis</name>
    <dbReference type="NCBI Taxonomy" id="1825787"/>
    <lineage>
        <taxon>Bacteria</taxon>
        <taxon>Pseudomonadati</taxon>
        <taxon>Pseudomonadota</taxon>
        <taxon>Gammaproteobacteria</taxon>
        <taxon>Pseudomonadales</taxon>
        <taxon>Pseudomonadaceae</taxon>
        <taxon>Pseudomonas</taxon>
    </lineage>
</organism>
<evidence type="ECO:0000313" key="2">
    <source>
        <dbReference type="Proteomes" id="UP000616499"/>
    </source>
</evidence>
<protein>
    <recommendedName>
        <fullName evidence="3">DUF2845 domain-containing protein</fullName>
    </recommendedName>
</protein>
<keyword evidence="2" id="KW-1185">Reference proteome</keyword>
<name>A0ABQ2H3V5_9PSED</name>
<dbReference type="Pfam" id="PF11006">
    <property type="entry name" value="DUF2845"/>
    <property type="match status" value="1"/>
</dbReference>
<reference evidence="2" key="1">
    <citation type="journal article" date="2019" name="Int. J. Syst. Evol. Microbiol.">
        <title>The Global Catalogue of Microorganisms (GCM) 10K type strain sequencing project: providing services to taxonomists for standard genome sequencing and annotation.</title>
        <authorList>
            <consortium name="The Broad Institute Genomics Platform"/>
            <consortium name="The Broad Institute Genome Sequencing Center for Infectious Disease"/>
            <person name="Wu L."/>
            <person name="Ma J."/>
        </authorList>
    </citation>
    <scope>NUCLEOTIDE SEQUENCE [LARGE SCALE GENOMIC DNA]</scope>
    <source>
        <strain evidence="2">JCM 13501</strain>
    </source>
</reference>
<gene>
    <name evidence="1" type="ORF">GCM10009425_44000</name>
</gene>
<dbReference type="RefSeq" id="WP_188868273.1">
    <property type="nucleotide sequence ID" value="NZ_BMNW01000014.1"/>
</dbReference>
<dbReference type="Proteomes" id="UP000616499">
    <property type="component" value="Unassembled WGS sequence"/>
</dbReference>
<evidence type="ECO:0008006" key="3">
    <source>
        <dbReference type="Google" id="ProtNLM"/>
    </source>
</evidence>
<comment type="caution">
    <text evidence="1">The sequence shown here is derived from an EMBL/GenBank/DDBJ whole genome shotgun (WGS) entry which is preliminary data.</text>
</comment>
<dbReference type="InterPro" id="IPR021268">
    <property type="entry name" value="DUF2845"/>
</dbReference>
<evidence type="ECO:0000313" key="1">
    <source>
        <dbReference type="EMBL" id="GGM28616.1"/>
    </source>
</evidence>